<feature type="region of interest" description="Disordered" evidence="1">
    <location>
        <begin position="17"/>
        <end position="69"/>
    </location>
</feature>
<evidence type="ECO:0000256" key="1">
    <source>
        <dbReference type="SAM" id="MobiDB-lite"/>
    </source>
</evidence>
<evidence type="ECO:0000313" key="2">
    <source>
        <dbReference type="EMBL" id="BAI39865.1"/>
    </source>
</evidence>
<dbReference type="AlphaFoldDB" id="C8TFE3"/>
<reference evidence="2" key="1">
    <citation type="journal article" date="2009" name="Plant J.">
        <title>Comparative analysis of complete orthologous centromeres from two subspecies of rice reveals rapid variation of centromere organization and structure.</title>
        <authorList>
            <person name="Wu J."/>
            <person name="Fujisawa M."/>
            <person name="Tian Z."/>
            <person name="Yamagata H."/>
            <person name="Kamiya K."/>
            <person name="Shibata M."/>
            <person name="Hosokawa S."/>
            <person name="Ito Y."/>
            <person name="Hamada M."/>
            <person name="Katagiri S."/>
            <person name="Kurita K."/>
            <person name="Yamamoto M."/>
            <person name="Kikuta A."/>
            <person name="Machita K."/>
            <person name="Karasawa W."/>
            <person name="Kanamori H."/>
            <person name="Namiki N."/>
            <person name="Mizuno H."/>
            <person name="Ma J."/>
            <person name="Sasaki T."/>
            <person name="Matsumoto T."/>
        </authorList>
    </citation>
    <scope>NUCLEOTIDE SEQUENCE</scope>
</reference>
<name>C8TFE3_ORYSI</name>
<protein>
    <submittedName>
        <fullName evidence="2">Uncharacterized protein K0122H06.25</fullName>
    </submittedName>
</protein>
<accession>C8TFE3</accession>
<feature type="compositionally biased region" description="Basic residues" evidence="1">
    <location>
        <begin position="35"/>
        <end position="48"/>
    </location>
</feature>
<proteinExistence type="predicted"/>
<sequence>MAEINLDRVDQDRMAWIDTEQRHNSGCGGAPTAAPRRRRTTTKQRRGGNKAASAAATLGQQLATQQRLR</sequence>
<gene>
    <name evidence="2" type="primary">K0122H06.25</name>
</gene>
<feature type="compositionally biased region" description="Low complexity" evidence="1">
    <location>
        <begin position="51"/>
        <end position="69"/>
    </location>
</feature>
<organism evidence="2">
    <name type="scientific">Oryza sativa subsp. indica</name>
    <name type="common">Rice</name>
    <dbReference type="NCBI Taxonomy" id="39946"/>
    <lineage>
        <taxon>Eukaryota</taxon>
        <taxon>Viridiplantae</taxon>
        <taxon>Streptophyta</taxon>
        <taxon>Embryophyta</taxon>
        <taxon>Tracheophyta</taxon>
        <taxon>Spermatophyta</taxon>
        <taxon>Magnoliopsida</taxon>
        <taxon>Liliopsida</taxon>
        <taxon>Poales</taxon>
        <taxon>Poaceae</taxon>
        <taxon>BOP clade</taxon>
        <taxon>Oryzoideae</taxon>
        <taxon>Oryzeae</taxon>
        <taxon>Oryzinae</taxon>
        <taxon>Oryza</taxon>
        <taxon>Oryza sativa</taxon>
    </lineage>
</organism>
<dbReference type="EMBL" id="AP009089">
    <property type="protein sequence ID" value="BAI39865.1"/>
    <property type="molecule type" value="Genomic_DNA"/>
</dbReference>